<gene>
    <name evidence="2" type="ORF">TSUD_97920</name>
</gene>
<proteinExistence type="predicted"/>
<accession>A0A2Z6NC25</accession>
<name>A0A2Z6NC25_TRISU</name>
<dbReference type="AlphaFoldDB" id="A0A2Z6NC25"/>
<reference evidence="3" key="1">
    <citation type="journal article" date="2017" name="Front. Plant Sci.">
        <title>Climate Clever Clovers: New Paradigm to Reduce the Environmental Footprint of Ruminants by Breeding Low Methanogenic Forages Utilizing Haplotype Variation.</title>
        <authorList>
            <person name="Kaur P."/>
            <person name="Appels R."/>
            <person name="Bayer P.E."/>
            <person name="Keeble-Gagnere G."/>
            <person name="Wang J."/>
            <person name="Hirakawa H."/>
            <person name="Shirasawa K."/>
            <person name="Vercoe P."/>
            <person name="Stefanova K."/>
            <person name="Durmic Z."/>
            <person name="Nichols P."/>
            <person name="Revell C."/>
            <person name="Isobe S.N."/>
            <person name="Edwards D."/>
            <person name="Erskine W."/>
        </authorList>
    </citation>
    <scope>NUCLEOTIDE SEQUENCE [LARGE SCALE GENOMIC DNA]</scope>
    <source>
        <strain evidence="3">cv. Daliak</strain>
    </source>
</reference>
<keyword evidence="3" id="KW-1185">Reference proteome</keyword>
<evidence type="ECO:0000256" key="1">
    <source>
        <dbReference type="SAM" id="Phobius"/>
    </source>
</evidence>
<dbReference type="Proteomes" id="UP000242715">
    <property type="component" value="Unassembled WGS sequence"/>
</dbReference>
<protein>
    <submittedName>
        <fullName evidence="2">Uncharacterized protein</fullName>
    </submittedName>
</protein>
<keyword evidence="1" id="KW-0472">Membrane</keyword>
<dbReference type="EMBL" id="DF973854">
    <property type="protein sequence ID" value="GAU41256.1"/>
    <property type="molecule type" value="Genomic_DNA"/>
</dbReference>
<organism evidence="2 3">
    <name type="scientific">Trifolium subterraneum</name>
    <name type="common">Subterranean clover</name>
    <dbReference type="NCBI Taxonomy" id="3900"/>
    <lineage>
        <taxon>Eukaryota</taxon>
        <taxon>Viridiplantae</taxon>
        <taxon>Streptophyta</taxon>
        <taxon>Embryophyta</taxon>
        <taxon>Tracheophyta</taxon>
        <taxon>Spermatophyta</taxon>
        <taxon>Magnoliopsida</taxon>
        <taxon>eudicotyledons</taxon>
        <taxon>Gunneridae</taxon>
        <taxon>Pentapetalae</taxon>
        <taxon>rosids</taxon>
        <taxon>fabids</taxon>
        <taxon>Fabales</taxon>
        <taxon>Fabaceae</taxon>
        <taxon>Papilionoideae</taxon>
        <taxon>50 kb inversion clade</taxon>
        <taxon>NPAAA clade</taxon>
        <taxon>Hologalegina</taxon>
        <taxon>IRL clade</taxon>
        <taxon>Trifolieae</taxon>
        <taxon>Trifolium</taxon>
    </lineage>
</organism>
<keyword evidence="1" id="KW-1133">Transmembrane helix</keyword>
<keyword evidence="1" id="KW-0812">Transmembrane</keyword>
<evidence type="ECO:0000313" key="3">
    <source>
        <dbReference type="Proteomes" id="UP000242715"/>
    </source>
</evidence>
<sequence>MAEFTVHRLPIPEDRRFHCPPGRSHFRRRRCAMKKKFGLAGFLPLVVLFICFSFNFVLATWRILNCRMNRLEQNERKSHDFSVQKSLKPDPKKNWALCSGLEA</sequence>
<evidence type="ECO:0000313" key="2">
    <source>
        <dbReference type="EMBL" id="GAU41256.1"/>
    </source>
</evidence>
<feature type="transmembrane region" description="Helical" evidence="1">
    <location>
        <begin position="37"/>
        <end position="61"/>
    </location>
</feature>